<dbReference type="AlphaFoldDB" id="A0A4R2PR17"/>
<gene>
    <name evidence="12" type="ORF">EV659_101158</name>
</gene>
<evidence type="ECO:0000256" key="3">
    <source>
        <dbReference type="ARBA" id="ARBA00022679"/>
    </source>
</evidence>
<dbReference type="InterPro" id="IPR004167">
    <property type="entry name" value="PSBD"/>
</dbReference>
<dbReference type="Proteomes" id="UP000295399">
    <property type="component" value="Unassembled WGS sequence"/>
</dbReference>
<evidence type="ECO:0000259" key="11">
    <source>
        <dbReference type="PROSITE" id="PS51826"/>
    </source>
</evidence>
<dbReference type="NCBIfam" id="TIGR01349">
    <property type="entry name" value="PDHac_trf_mito"/>
    <property type="match status" value="1"/>
</dbReference>
<dbReference type="FunFam" id="2.40.50.100:FF:000010">
    <property type="entry name" value="Acetyltransferase component of pyruvate dehydrogenase complex"/>
    <property type="match status" value="1"/>
</dbReference>
<evidence type="ECO:0000256" key="6">
    <source>
        <dbReference type="ARBA" id="ARBA00025211"/>
    </source>
</evidence>
<dbReference type="PROSITE" id="PS51826">
    <property type="entry name" value="PSBD"/>
    <property type="match status" value="1"/>
</dbReference>
<evidence type="ECO:0000313" key="13">
    <source>
        <dbReference type="Proteomes" id="UP000295399"/>
    </source>
</evidence>
<keyword evidence="13" id="KW-1185">Reference proteome</keyword>
<dbReference type="InParanoid" id="A0A4R2PR17"/>
<dbReference type="InterPro" id="IPR011053">
    <property type="entry name" value="Single_hybrid_motif"/>
</dbReference>
<dbReference type="PANTHER" id="PTHR23151">
    <property type="entry name" value="DIHYDROLIPOAMIDE ACETYL/SUCCINYL-TRANSFERASE-RELATED"/>
    <property type="match status" value="1"/>
</dbReference>
<comment type="similarity">
    <text evidence="1 8">Belongs to the 2-oxoacid dehydrogenase family.</text>
</comment>
<dbReference type="GO" id="GO:0045254">
    <property type="term" value="C:pyruvate dehydrogenase complex"/>
    <property type="evidence" value="ECO:0007669"/>
    <property type="project" value="UniProtKB-UniRule"/>
</dbReference>
<dbReference type="PROSITE" id="PS00189">
    <property type="entry name" value="LIPOYL"/>
    <property type="match status" value="1"/>
</dbReference>
<feature type="domain" description="Peripheral subunit-binding (PSBD)" evidence="11">
    <location>
        <begin position="161"/>
        <end position="198"/>
    </location>
</feature>
<evidence type="ECO:0000256" key="7">
    <source>
        <dbReference type="ARBA" id="ARBA00048370"/>
    </source>
</evidence>
<dbReference type="Pfam" id="PF00364">
    <property type="entry name" value="Biotin_lipoyl"/>
    <property type="match status" value="1"/>
</dbReference>
<dbReference type="Pfam" id="PF00198">
    <property type="entry name" value="2-oxoacid_dh"/>
    <property type="match status" value="1"/>
</dbReference>
<feature type="region of interest" description="Disordered" evidence="9">
    <location>
        <begin position="196"/>
        <end position="224"/>
    </location>
</feature>
<dbReference type="PROSITE" id="PS50968">
    <property type="entry name" value="BIOTINYL_LIPOYL"/>
    <property type="match status" value="1"/>
</dbReference>
<dbReference type="InterPro" id="IPR036625">
    <property type="entry name" value="E3-bd_dom_sf"/>
</dbReference>
<organism evidence="12 13">
    <name type="scientific">Rhodothalassium salexigens DSM 2132</name>
    <dbReference type="NCBI Taxonomy" id="1188247"/>
    <lineage>
        <taxon>Bacteria</taxon>
        <taxon>Pseudomonadati</taxon>
        <taxon>Pseudomonadota</taxon>
        <taxon>Alphaproteobacteria</taxon>
        <taxon>Rhodothalassiales</taxon>
        <taxon>Rhodothalassiaceae</taxon>
        <taxon>Rhodothalassium</taxon>
    </lineage>
</organism>
<dbReference type="EC" id="2.3.1.12" evidence="8"/>
<feature type="compositionally biased region" description="Low complexity" evidence="9">
    <location>
        <begin position="103"/>
        <end position="152"/>
    </location>
</feature>
<dbReference type="CDD" id="cd06849">
    <property type="entry name" value="lipoyl_domain"/>
    <property type="match status" value="1"/>
</dbReference>
<keyword evidence="5 8" id="KW-0012">Acyltransferase</keyword>
<dbReference type="FunFam" id="3.30.559.10:FF:000003">
    <property type="entry name" value="Acetyltransferase component of pyruvate dehydrogenase complex"/>
    <property type="match status" value="1"/>
</dbReference>
<evidence type="ECO:0000259" key="10">
    <source>
        <dbReference type="PROSITE" id="PS50968"/>
    </source>
</evidence>
<evidence type="ECO:0000256" key="9">
    <source>
        <dbReference type="SAM" id="MobiDB-lite"/>
    </source>
</evidence>
<feature type="region of interest" description="Disordered" evidence="9">
    <location>
        <begin position="87"/>
        <end position="165"/>
    </location>
</feature>
<dbReference type="Gene3D" id="3.30.559.10">
    <property type="entry name" value="Chloramphenicol acetyltransferase-like domain"/>
    <property type="match status" value="1"/>
</dbReference>
<dbReference type="InterPro" id="IPR006257">
    <property type="entry name" value="LAT1"/>
</dbReference>
<dbReference type="InterPro" id="IPR023213">
    <property type="entry name" value="CAT-like_dom_sf"/>
</dbReference>
<dbReference type="InterPro" id="IPR045257">
    <property type="entry name" value="E2/Pdx1"/>
</dbReference>
<comment type="caution">
    <text evidence="12">The sequence shown here is derived from an EMBL/GenBank/DDBJ whole genome shotgun (WGS) entry which is preliminary data.</text>
</comment>
<comment type="cofactor">
    <cofactor evidence="8">
        <name>(R)-lipoate</name>
        <dbReference type="ChEBI" id="CHEBI:83088"/>
    </cofactor>
    <text evidence="8">Binds 1 lipoyl cofactor covalently.</text>
</comment>
<feature type="compositionally biased region" description="Low complexity" evidence="9">
    <location>
        <begin position="197"/>
        <end position="224"/>
    </location>
</feature>
<dbReference type="GO" id="GO:0004742">
    <property type="term" value="F:dihydrolipoyllysine-residue acetyltransferase activity"/>
    <property type="evidence" value="ECO:0007669"/>
    <property type="project" value="UniProtKB-UniRule"/>
</dbReference>
<dbReference type="SUPFAM" id="SSF47005">
    <property type="entry name" value="Peripheral subunit-binding domain of 2-oxo acid dehydrogenase complex"/>
    <property type="match status" value="1"/>
</dbReference>
<comment type="catalytic activity">
    <reaction evidence="7 8">
        <text>N(6)-[(R)-dihydrolipoyl]-L-lysyl-[protein] + acetyl-CoA = N(6)-[(R)-S(8)-acetyldihydrolipoyl]-L-lysyl-[protein] + CoA</text>
        <dbReference type="Rhea" id="RHEA:17017"/>
        <dbReference type="Rhea" id="RHEA-COMP:10475"/>
        <dbReference type="Rhea" id="RHEA-COMP:10478"/>
        <dbReference type="ChEBI" id="CHEBI:57287"/>
        <dbReference type="ChEBI" id="CHEBI:57288"/>
        <dbReference type="ChEBI" id="CHEBI:83100"/>
        <dbReference type="ChEBI" id="CHEBI:83111"/>
        <dbReference type="EC" id="2.3.1.12"/>
    </reaction>
</comment>
<dbReference type="PANTHER" id="PTHR23151:SF90">
    <property type="entry name" value="DIHYDROLIPOYLLYSINE-RESIDUE ACETYLTRANSFERASE COMPONENT OF PYRUVATE DEHYDROGENASE COMPLEX, MITOCHONDRIAL-RELATED"/>
    <property type="match status" value="1"/>
</dbReference>
<dbReference type="InterPro" id="IPR003016">
    <property type="entry name" value="2-oxoA_DH_lipoyl-BS"/>
</dbReference>
<proteinExistence type="inferred from homology"/>
<evidence type="ECO:0000256" key="5">
    <source>
        <dbReference type="ARBA" id="ARBA00023315"/>
    </source>
</evidence>
<evidence type="ECO:0000256" key="2">
    <source>
        <dbReference type="ARBA" id="ARBA00011484"/>
    </source>
</evidence>
<comment type="function">
    <text evidence="6">The pyruvate dehydrogenase complex catalyzes the overall conversion of pyruvate to acetyl-CoA and CO(2). It contains multiple copies of three enzymatic components: pyruvate dehydrogenase (E1), dihydrolipoamide acetyltransferase (E2) and lipoamide dehydrogenase (E3).</text>
</comment>
<dbReference type="SUPFAM" id="SSF51230">
    <property type="entry name" value="Single hybrid motif"/>
    <property type="match status" value="1"/>
</dbReference>
<evidence type="ECO:0000256" key="4">
    <source>
        <dbReference type="ARBA" id="ARBA00022823"/>
    </source>
</evidence>
<dbReference type="RefSeq" id="WP_132706572.1">
    <property type="nucleotide sequence ID" value="NZ_JACIGF010000001.1"/>
</dbReference>
<dbReference type="SUPFAM" id="SSF52777">
    <property type="entry name" value="CoA-dependent acyltransferases"/>
    <property type="match status" value="1"/>
</dbReference>
<dbReference type="InterPro" id="IPR001078">
    <property type="entry name" value="2-oxoacid_DH_actylTfrase"/>
</dbReference>
<protein>
    <recommendedName>
        <fullName evidence="8">Acetyltransferase component of pyruvate dehydrogenase complex</fullName>
        <ecNumber evidence="8">2.3.1.12</ecNumber>
    </recommendedName>
</protein>
<dbReference type="InterPro" id="IPR000089">
    <property type="entry name" value="Biotin_lipoyl"/>
</dbReference>
<sequence>MPIEVFMPALSPTMEVGTLSSWQVKEGDSVAPGDVIAEIETDKATMEVEAIDEGTVGRLLVAAGTEDIPVGRTIALLLEEGEDAGALDGYDTAAGTPGGPGAGSAADGRGDQNGQGDRPAQAEAPAAVSSASSPAPSPAPVADDTTTAGPAPTDRRGRRVFASPLARRIARQRGVDLATLTGSGPRGRIVRADVEAAEPAQTQPAAAEAGPAAAPAPAAKPAAGEPADAILPPPAGVPYEEVKLSGMRKVIARRMTQSKQTVPHFYLTVDVGLDELLATRKALNAKLDARGVKLSVNDFLIKASALALVQVPDANVQYAGDTLYKFTRADISVAVAVDGGLITPVIRDAGTKGLATISAEMKDLAARARSAKLAPEDYQGGTFSLSNLGMFGIREFGAVINPPQGAILAVGQGERRFVPDADDQPVARTMMTVTLAVDHRALDGAIGAQWLAAFKALVEDPMMMMA</sequence>
<comment type="subunit">
    <text evidence="2">Forms a 24-polypeptide structural core with octahedral symmetry.</text>
</comment>
<keyword evidence="3 8" id="KW-0808">Transferase</keyword>
<name>A0A4R2PR17_RHOSA</name>
<reference evidence="12 13" key="1">
    <citation type="submission" date="2019-03" db="EMBL/GenBank/DDBJ databases">
        <title>Genomic Encyclopedia of Type Strains, Phase IV (KMG-IV): sequencing the most valuable type-strain genomes for metagenomic binning, comparative biology and taxonomic classification.</title>
        <authorList>
            <person name="Goeker M."/>
        </authorList>
    </citation>
    <scope>NUCLEOTIDE SEQUENCE [LARGE SCALE GENOMIC DNA]</scope>
    <source>
        <strain evidence="12 13">DSM 2132</strain>
    </source>
</reference>
<dbReference type="Gene3D" id="4.10.320.10">
    <property type="entry name" value="E3-binding domain"/>
    <property type="match status" value="1"/>
</dbReference>
<dbReference type="GO" id="GO:0006086">
    <property type="term" value="P:pyruvate decarboxylation to acetyl-CoA"/>
    <property type="evidence" value="ECO:0007669"/>
    <property type="project" value="InterPro"/>
</dbReference>
<dbReference type="OrthoDB" id="9805770at2"/>
<dbReference type="EMBL" id="SLXO01000001">
    <property type="protein sequence ID" value="TCP38260.1"/>
    <property type="molecule type" value="Genomic_DNA"/>
</dbReference>
<keyword evidence="4 8" id="KW-0450">Lipoyl</keyword>
<evidence type="ECO:0000313" key="12">
    <source>
        <dbReference type="EMBL" id="TCP38260.1"/>
    </source>
</evidence>
<accession>A0A4R2PR17</accession>
<evidence type="ECO:0000256" key="8">
    <source>
        <dbReference type="RuleBase" id="RU361137"/>
    </source>
</evidence>
<evidence type="ECO:0000256" key="1">
    <source>
        <dbReference type="ARBA" id="ARBA00007317"/>
    </source>
</evidence>
<keyword evidence="12" id="KW-0670">Pyruvate</keyword>
<dbReference type="Pfam" id="PF02817">
    <property type="entry name" value="E3_binding"/>
    <property type="match status" value="1"/>
</dbReference>
<dbReference type="Gene3D" id="2.40.50.100">
    <property type="match status" value="1"/>
</dbReference>
<feature type="domain" description="Lipoyl-binding" evidence="10">
    <location>
        <begin position="2"/>
        <end position="79"/>
    </location>
</feature>